<evidence type="ECO:0000313" key="3">
    <source>
        <dbReference type="Proteomes" id="UP000332933"/>
    </source>
</evidence>
<gene>
    <name evidence="2" type="primary">Aste57867_16008</name>
    <name evidence="1" type="ORF">As57867_015952</name>
    <name evidence="2" type="ORF">ASTE57867_16008</name>
</gene>
<keyword evidence="3" id="KW-1185">Reference proteome</keyword>
<evidence type="ECO:0000313" key="1">
    <source>
        <dbReference type="EMBL" id="KAF0692962.1"/>
    </source>
</evidence>
<dbReference type="OrthoDB" id="66957at2759"/>
<reference evidence="2 3" key="1">
    <citation type="submission" date="2019-03" db="EMBL/GenBank/DDBJ databases">
        <authorList>
            <person name="Gaulin E."/>
            <person name="Dumas B."/>
        </authorList>
    </citation>
    <scope>NUCLEOTIDE SEQUENCE [LARGE SCALE GENOMIC DNA]</scope>
    <source>
        <strain evidence="2">CBS 568.67</strain>
    </source>
</reference>
<dbReference type="Proteomes" id="UP000332933">
    <property type="component" value="Unassembled WGS sequence"/>
</dbReference>
<evidence type="ECO:0000313" key="2">
    <source>
        <dbReference type="EMBL" id="VFT92793.1"/>
    </source>
</evidence>
<dbReference type="EMBL" id="VJMH01005784">
    <property type="protein sequence ID" value="KAF0692962.1"/>
    <property type="molecule type" value="Genomic_DNA"/>
</dbReference>
<sequence length="298" mass="33844">MSVRLSNTAAAHSFISMHDYSIDAALVHSLKGRQLVADIEMAKAAAAARKLVQKKATRRNQSKLNQRRYRAEQKQMTDELNGMVTALHTEVARLEGRVESLRLTIPVAMRTFEPETRVVTEYFRMLENGFKQQDGPVRALQTNFLTSTMREDLEFMGHIGLDKLFLQWNTFMSCFGSFRFEVGTVDAVAFSPDVVVHADTVIHLRITRQTIEMLFRHLLGNEPLTQRLIGQVLQLPVQTRFTFDKDLQVSRFDTHANMALALSNLLGDIGDTLTALSQCRMRESTEIITLDDDNVEQP</sequence>
<accession>A0A485L4M4</accession>
<name>A0A485L4M4_9STRA</name>
<dbReference type="EMBL" id="CAADRA010005805">
    <property type="protein sequence ID" value="VFT92793.1"/>
    <property type="molecule type" value="Genomic_DNA"/>
</dbReference>
<organism evidence="2 3">
    <name type="scientific">Aphanomyces stellatus</name>
    <dbReference type="NCBI Taxonomy" id="120398"/>
    <lineage>
        <taxon>Eukaryota</taxon>
        <taxon>Sar</taxon>
        <taxon>Stramenopiles</taxon>
        <taxon>Oomycota</taxon>
        <taxon>Saprolegniomycetes</taxon>
        <taxon>Saprolegniales</taxon>
        <taxon>Verrucalvaceae</taxon>
        <taxon>Aphanomyces</taxon>
    </lineage>
</organism>
<protein>
    <submittedName>
        <fullName evidence="2">Aste57867_16008 protein</fullName>
    </submittedName>
</protein>
<reference evidence="1" key="2">
    <citation type="submission" date="2019-06" db="EMBL/GenBank/DDBJ databases">
        <title>Genomics analysis of Aphanomyces spp. identifies a new class of oomycete effector associated with host adaptation.</title>
        <authorList>
            <person name="Gaulin E."/>
        </authorList>
    </citation>
    <scope>NUCLEOTIDE SEQUENCE</scope>
    <source>
        <strain evidence="1">CBS 578.67</strain>
    </source>
</reference>
<proteinExistence type="predicted"/>
<dbReference type="AlphaFoldDB" id="A0A485L4M4"/>